<sequence>MLRKILSIFLFLFVSAISRAQDTPSEFATKQNQVFQHLNRTEATTGILLDYGLEFLNLQNYTGANLLDSNFLNISEWRSIYSSLLVSQYNGSVSFLSPQALNAKINSAIDEELPVPLLGYD</sequence>
<dbReference type="OrthoDB" id="4535652at2"/>
<dbReference type="RefSeq" id="WP_131559109.1">
    <property type="nucleotide sequence ID" value="NZ_SJSN01000008.1"/>
</dbReference>
<reference evidence="2 3" key="1">
    <citation type="submission" date="2019-02" db="EMBL/GenBank/DDBJ databases">
        <title>Pedobacter sp. RP-3-11 sp. nov., isolated from Arctic soil.</title>
        <authorList>
            <person name="Dahal R.H."/>
        </authorList>
    </citation>
    <scope>NUCLEOTIDE SEQUENCE [LARGE SCALE GENOMIC DNA]</scope>
    <source>
        <strain evidence="2 3">RP-3-11</strain>
    </source>
</reference>
<evidence type="ECO:0000313" key="3">
    <source>
        <dbReference type="Proteomes" id="UP000291485"/>
    </source>
</evidence>
<name>A0A4R0P486_9SPHI</name>
<feature type="chain" id="PRO_5020480028" evidence="1">
    <location>
        <begin position="21"/>
        <end position="121"/>
    </location>
</feature>
<dbReference type="AlphaFoldDB" id="A0A4R0P486"/>
<keyword evidence="3" id="KW-1185">Reference proteome</keyword>
<organism evidence="2 3">
    <name type="scientific">Pedobacter frigidisoli</name>
    <dbReference type="NCBI Taxonomy" id="2530455"/>
    <lineage>
        <taxon>Bacteria</taxon>
        <taxon>Pseudomonadati</taxon>
        <taxon>Bacteroidota</taxon>
        <taxon>Sphingobacteriia</taxon>
        <taxon>Sphingobacteriales</taxon>
        <taxon>Sphingobacteriaceae</taxon>
        <taxon>Pedobacter</taxon>
    </lineage>
</organism>
<protein>
    <submittedName>
        <fullName evidence="2">Uncharacterized protein</fullName>
    </submittedName>
</protein>
<keyword evidence="1" id="KW-0732">Signal</keyword>
<gene>
    <name evidence="2" type="ORF">EZ449_12270</name>
</gene>
<proteinExistence type="predicted"/>
<evidence type="ECO:0000256" key="1">
    <source>
        <dbReference type="SAM" id="SignalP"/>
    </source>
</evidence>
<dbReference type="Proteomes" id="UP000291485">
    <property type="component" value="Unassembled WGS sequence"/>
</dbReference>
<accession>A0A4R0P486</accession>
<evidence type="ECO:0000313" key="2">
    <source>
        <dbReference type="EMBL" id="TCD08608.1"/>
    </source>
</evidence>
<dbReference type="EMBL" id="SJSN01000008">
    <property type="protein sequence ID" value="TCD08608.1"/>
    <property type="molecule type" value="Genomic_DNA"/>
</dbReference>
<comment type="caution">
    <text evidence="2">The sequence shown here is derived from an EMBL/GenBank/DDBJ whole genome shotgun (WGS) entry which is preliminary data.</text>
</comment>
<feature type="signal peptide" evidence="1">
    <location>
        <begin position="1"/>
        <end position="20"/>
    </location>
</feature>